<reference evidence="11" key="1">
    <citation type="submission" date="2020-01" db="EMBL/GenBank/DDBJ databases">
        <title>Genome sequence of Kobresia littledalei, the first chromosome-level genome in the family Cyperaceae.</title>
        <authorList>
            <person name="Qu G."/>
        </authorList>
    </citation>
    <scope>NUCLEOTIDE SEQUENCE</scope>
    <source>
        <strain evidence="11">C.B.Clarke</strain>
        <tissue evidence="11">Leaf</tissue>
    </source>
</reference>
<dbReference type="InterPro" id="IPR007173">
    <property type="entry name" value="ALO_C"/>
</dbReference>
<dbReference type="Pfam" id="PF04030">
    <property type="entry name" value="ALO"/>
    <property type="match status" value="1"/>
</dbReference>
<name>A0A833RRF3_9POAL</name>
<dbReference type="GO" id="GO:0071949">
    <property type="term" value="F:FAD binding"/>
    <property type="evidence" value="ECO:0007669"/>
    <property type="project" value="InterPro"/>
</dbReference>
<dbReference type="NCBIfam" id="TIGR01677">
    <property type="entry name" value="pln_FAD_oxido"/>
    <property type="match status" value="1"/>
</dbReference>
<feature type="chain" id="PRO_5032426708" description="L-gulonolactone oxidase" evidence="9">
    <location>
        <begin position="24"/>
        <end position="581"/>
    </location>
</feature>
<feature type="domain" description="FAD-binding PCMH-type" evidence="10">
    <location>
        <begin position="51"/>
        <end position="231"/>
    </location>
</feature>
<dbReference type="InterPro" id="IPR006094">
    <property type="entry name" value="Oxid_FAD_bind_N"/>
</dbReference>
<dbReference type="Pfam" id="PF22906">
    <property type="entry name" value="GULLO2-like_3rd"/>
    <property type="match status" value="1"/>
</dbReference>
<dbReference type="Gene3D" id="3.30.70.2520">
    <property type="match status" value="1"/>
</dbReference>
<evidence type="ECO:0000256" key="8">
    <source>
        <dbReference type="ARBA" id="ARBA00048083"/>
    </source>
</evidence>
<dbReference type="FunFam" id="3.30.70.2520:FF:000003">
    <property type="entry name" value="L-gulonolactone oxidase 2"/>
    <property type="match status" value="1"/>
</dbReference>
<keyword evidence="12" id="KW-1185">Reference proteome</keyword>
<dbReference type="InterPro" id="IPR010030">
    <property type="entry name" value="GULO_Plant"/>
</dbReference>
<evidence type="ECO:0000256" key="3">
    <source>
        <dbReference type="ARBA" id="ARBA00005466"/>
    </source>
</evidence>
<evidence type="ECO:0000313" key="11">
    <source>
        <dbReference type="EMBL" id="KAF3339713.1"/>
    </source>
</evidence>
<comment type="catalytic activity">
    <reaction evidence="8">
        <text>L-gulono-1,4-lactone + O2 = L-ascorbate + H2O2 + H(+)</text>
        <dbReference type="Rhea" id="RHEA:32363"/>
        <dbReference type="ChEBI" id="CHEBI:15378"/>
        <dbReference type="ChEBI" id="CHEBI:15379"/>
        <dbReference type="ChEBI" id="CHEBI:16240"/>
        <dbReference type="ChEBI" id="CHEBI:17587"/>
        <dbReference type="ChEBI" id="CHEBI:38290"/>
        <dbReference type="EC" id="1.1.3.8"/>
    </reaction>
</comment>
<dbReference type="UniPathway" id="UPA00132"/>
<dbReference type="InterPro" id="IPR055154">
    <property type="entry name" value="GULLO2-like_C"/>
</dbReference>
<dbReference type="PANTHER" id="PTHR13878">
    <property type="entry name" value="GULONOLACTONE OXIDASE"/>
    <property type="match status" value="1"/>
</dbReference>
<dbReference type="GO" id="GO:0019853">
    <property type="term" value="P:L-ascorbic acid biosynthetic process"/>
    <property type="evidence" value="ECO:0007669"/>
    <property type="project" value="UniProtKB-UniPathway"/>
</dbReference>
<evidence type="ECO:0000259" key="10">
    <source>
        <dbReference type="PROSITE" id="PS51387"/>
    </source>
</evidence>
<dbReference type="AlphaFoldDB" id="A0A833RRF3"/>
<evidence type="ECO:0000256" key="7">
    <source>
        <dbReference type="ARBA" id="ARBA00023002"/>
    </source>
</evidence>
<dbReference type="EMBL" id="SWLB01000003">
    <property type="protein sequence ID" value="KAF3339713.1"/>
    <property type="molecule type" value="Genomic_DNA"/>
</dbReference>
<dbReference type="InterPro" id="IPR036318">
    <property type="entry name" value="FAD-bd_PCMH-like_sf"/>
</dbReference>
<dbReference type="SUPFAM" id="SSF56176">
    <property type="entry name" value="FAD-binding/transporter-associated domain-like"/>
    <property type="match status" value="1"/>
</dbReference>
<dbReference type="InterPro" id="IPR050432">
    <property type="entry name" value="FAD-linked_Oxidoreductases_BP"/>
</dbReference>
<dbReference type="InterPro" id="IPR016169">
    <property type="entry name" value="FAD-bd_PCMH_sub2"/>
</dbReference>
<gene>
    <name evidence="11" type="ORF">FCM35_KLT15484</name>
</gene>
<dbReference type="InterPro" id="IPR016166">
    <property type="entry name" value="FAD-bd_PCMH"/>
</dbReference>
<feature type="signal peptide" evidence="9">
    <location>
        <begin position="1"/>
        <end position="23"/>
    </location>
</feature>
<comment type="similarity">
    <text evidence="3">Belongs to the oxygen-dependent FAD-linked oxidoreductase family.</text>
</comment>
<sequence>MGTTINLLFFFLLFSILLKATYSLPPRSPIQCNDASSCILSNAYGIWNDRIDCRVPSVVYPTTEEEIIDAVAEAVKNNKKVKVVSAFAHNIPPLACPPSADSVLISTSRYNTGIHIDPINRTVTVDSGFGLRDMIDTVESAGLSLVAAPYWEGVSIGGLLSTGSHGSSWWDRGGAVHDHVVGLSLVVPAGDTEQYAKVLRLWRGDALFNAALVSVGLLGVISKVTLSLEPRFKRSISNDFRNDAALEEDFIAHARDHEFADITWYLSQYKAVYRKDNRVPLNSSGDAVNDFIGFQSTLVVVSTGVRAAEKALEKSRSTKGKCALAASEIAYKRLIGNGLKNNGITFLGYPVVGYQGKMQTSGSCLHSSTLDPLSMCAWDPRIKGLSFYESTAIFSASQFKNFIIDVKQLRDLKAENLCGIDMYNGILIRFIKQSEAYLGQTEDSVVVDFNYFRADDASTPRLHQDVMEEIEQMAFRKYNARPHFGKNRRVAFFGFQNKYPNWGKFMQVKMQLDPDGIFDSFWLDAVLKPESELEKEDGCAMEGQCICSTDRHCSPNRGYLCKPGLVYKEAMVCRYSNASAQ</sequence>
<comment type="pathway">
    <text evidence="2">Cofactor biosynthesis; L-ascorbate biosynthesis.</text>
</comment>
<evidence type="ECO:0000256" key="5">
    <source>
        <dbReference type="ARBA" id="ARBA00022644"/>
    </source>
</evidence>
<evidence type="ECO:0000256" key="1">
    <source>
        <dbReference type="ARBA" id="ARBA00001974"/>
    </source>
</evidence>
<proteinExistence type="inferred from homology"/>
<comment type="caution">
    <text evidence="11">The sequence shown here is derived from an EMBL/GenBank/DDBJ whole genome shotgun (WGS) entry which is preliminary data.</text>
</comment>
<keyword evidence="6 9" id="KW-0732">Signal</keyword>
<evidence type="ECO:0000256" key="6">
    <source>
        <dbReference type="ARBA" id="ARBA00022729"/>
    </source>
</evidence>
<dbReference type="Pfam" id="PF01565">
    <property type="entry name" value="FAD_binding_4"/>
    <property type="match status" value="1"/>
</dbReference>
<evidence type="ECO:0000256" key="9">
    <source>
        <dbReference type="SAM" id="SignalP"/>
    </source>
</evidence>
<organism evidence="11 12">
    <name type="scientific">Carex littledalei</name>
    <dbReference type="NCBI Taxonomy" id="544730"/>
    <lineage>
        <taxon>Eukaryota</taxon>
        <taxon>Viridiplantae</taxon>
        <taxon>Streptophyta</taxon>
        <taxon>Embryophyta</taxon>
        <taxon>Tracheophyta</taxon>
        <taxon>Spermatophyta</taxon>
        <taxon>Magnoliopsida</taxon>
        <taxon>Liliopsida</taxon>
        <taxon>Poales</taxon>
        <taxon>Cyperaceae</taxon>
        <taxon>Cyperoideae</taxon>
        <taxon>Cariceae</taxon>
        <taxon>Carex</taxon>
        <taxon>Carex subgen. Euthyceras</taxon>
    </lineage>
</organism>
<keyword evidence="7" id="KW-0560">Oxidoreductase</keyword>
<dbReference type="GO" id="GO:0016020">
    <property type="term" value="C:membrane"/>
    <property type="evidence" value="ECO:0007669"/>
    <property type="project" value="InterPro"/>
</dbReference>
<evidence type="ECO:0000313" key="12">
    <source>
        <dbReference type="Proteomes" id="UP000623129"/>
    </source>
</evidence>
<dbReference type="Gene3D" id="3.30.465.10">
    <property type="match status" value="1"/>
</dbReference>
<protein>
    <recommendedName>
        <fullName evidence="4">L-gulonolactone oxidase</fullName>
        <ecNumber evidence="4">1.1.3.8</ecNumber>
    </recommendedName>
</protein>
<dbReference type="EC" id="1.1.3.8" evidence="4"/>
<evidence type="ECO:0000256" key="4">
    <source>
        <dbReference type="ARBA" id="ARBA00013121"/>
    </source>
</evidence>
<comment type="cofactor">
    <cofactor evidence="1">
        <name>FAD</name>
        <dbReference type="ChEBI" id="CHEBI:57692"/>
    </cofactor>
</comment>
<accession>A0A833RRF3</accession>
<dbReference type="InterPro" id="IPR016167">
    <property type="entry name" value="FAD-bd_PCMH_sub1"/>
</dbReference>
<dbReference type="GO" id="GO:0003885">
    <property type="term" value="F:D-arabinono-1,4-lactone oxidase activity"/>
    <property type="evidence" value="ECO:0007669"/>
    <property type="project" value="InterPro"/>
</dbReference>
<dbReference type="PROSITE" id="PS51387">
    <property type="entry name" value="FAD_PCMH"/>
    <property type="match status" value="1"/>
</dbReference>
<keyword evidence="5" id="KW-0060">Ascorbate biosynthesis</keyword>
<dbReference type="PANTHER" id="PTHR13878:SF125">
    <property type="entry name" value="L-GULONOLACTONE OXIDASE 3"/>
    <property type="match status" value="1"/>
</dbReference>
<dbReference type="Proteomes" id="UP000623129">
    <property type="component" value="Unassembled WGS sequence"/>
</dbReference>
<dbReference type="OrthoDB" id="610608at2759"/>
<evidence type="ECO:0000256" key="2">
    <source>
        <dbReference type="ARBA" id="ARBA00005147"/>
    </source>
</evidence>
<dbReference type="GO" id="GO:0050105">
    <property type="term" value="F:L-gulonolactone oxidase activity"/>
    <property type="evidence" value="ECO:0007669"/>
    <property type="project" value="UniProtKB-EC"/>
</dbReference>
<dbReference type="Gene3D" id="3.30.43.10">
    <property type="entry name" value="Uridine Diphospho-n-acetylenolpyruvylglucosamine Reductase, domain 2"/>
    <property type="match status" value="1"/>
</dbReference>